<dbReference type="OrthoDB" id="2339531at2"/>
<organism evidence="1 2">
    <name type="scientific">Weissella muntiaci</name>
    <dbReference type="NCBI Taxonomy" id="2508881"/>
    <lineage>
        <taxon>Bacteria</taxon>
        <taxon>Bacillati</taxon>
        <taxon>Bacillota</taxon>
        <taxon>Bacilli</taxon>
        <taxon>Lactobacillales</taxon>
        <taxon>Lactobacillaceae</taxon>
        <taxon>Weissella</taxon>
    </lineage>
</organism>
<accession>A0A6C2C1Q9</accession>
<evidence type="ECO:0000313" key="2">
    <source>
        <dbReference type="Proteomes" id="UP000371977"/>
    </source>
</evidence>
<comment type="caution">
    <text evidence="1">The sequence shown here is derived from an EMBL/GenBank/DDBJ whole genome shotgun (WGS) entry which is preliminary data.</text>
</comment>
<keyword evidence="2" id="KW-1185">Reference proteome</keyword>
<name>A0A6C2C1Q9_9LACO</name>
<evidence type="ECO:0000313" key="1">
    <source>
        <dbReference type="EMBL" id="TYC47990.1"/>
    </source>
</evidence>
<dbReference type="Proteomes" id="UP000371977">
    <property type="component" value="Unassembled WGS sequence"/>
</dbReference>
<dbReference type="AlphaFoldDB" id="A0A6C2C1Q9"/>
<protein>
    <submittedName>
        <fullName evidence="1">Uncharacterized protein</fullName>
    </submittedName>
</protein>
<sequence>MYELELNELRRIGRKRNATAKLTTGEVGELRHDGLYVIHDHAYISGEFGEVKLRKSYKDAYPLIKTIKQGRALIAERRHGKLMTTYKYNQSQSR</sequence>
<reference evidence="1 2" key="1">
    <citation type="submission" date="2019-01" db="EMBL/GenBank/DDBJ databases">
        <title>Weissella sp. nov., a novel lactic acid bacterium isolated from animal feces.</title>
        <authorList>
            <person name="Wang L.-T."/>
        </authorList>
    </citation>
    <scope>NUCLEOTIDE SEQUENCE [LARGE SCALE GENOMIC DNA]</scope>
    <source>
        <strain evidence="1 2">8H-2</strain>
    </source>
</reference>
<dbReference type="EMBL" id="SDGZ01000025">
    <property type="protein sequence ID" value="TYC47990.1"/>
    <property type="molecule type" value="Genomic_DNA"/>
</dbReference>
<proteinExistence type="predicted"/>
<dbReference type="RefSeq" id="WP_148623653.1">
    <property type="nucleotide sequence ID" value="NZ_SDGZ01000025.1"/>
</dbReference>
<gene>
    <name evidence="1" type="ORF">ESZ50_10190</name>
</gene>